<keyword evidence="5" id="KW-0418">Kinase</keyword>
<evidence type="ECO:0000256" key="3">
    <source>
        <dbReference type="ARBA" id="ARBA00022679"/>
    </source>
</evidence>
<feature type="region of interest" description="Disordered" evidence="7">
    <location>
        <begin position="146"/>
        <end position="196"/>
    </location>
</feature>
<keyword evidence="10" id="KW-1185">Reference proteome</keyword>
<feature type="domain" description="Protein kinase" evidence="8">
    <location>
        <begin position="292"/>
        <end position="636"/>
    </location>
</feature>
<dbReference type="PROSITE" id="PS50011">
    <property type="entry name" value="PROTEIN_KINASE_DOM"/>
    <property type="match status" value="1"/>
</dbReference>
<evidence type="ECO:0000256" key="2">
    <source>
        <dbReference type="ARBA" id="ARBA00022527"/>
    </source>
</evidence>
<dbReference type="EMBL" id="ATAM02000002">
    <property type="protein sequence ID" value="KAL0253724.1"/>
    <property type="molecule type" value="Genomic_DNA"/>
</dbReference>
<evidence type="ECO:0000256" key="6">
    <source>
        <dbReference type="ARBA" id="ARBA00022840"/>
    </source>
</evidence>
<feature type="region of interest" description="Disordered" evidence="7">
    <location>
        <begin position="232"/>
        <end position="254"/>
    </location>
</feature>
<dbReference type="PROSITE" id="PS00108">
    <property type="entry name" value="PROTEIN_KINASE_ST"/>
    <property type="match status" value="1"/>
</dbReference>
<feature type="compositionally biased region" description="Low complexity" evidence="7">
    <location>
        <begin position="15"/>
        <end position="36"/>
    </location>
</feature>
<dbReference type="InterPro" id="IPR011009">
    <property type="entry name" value="Kinase-like_dom_sf"/>
</dbReference>
<dbReference type="InterPro" id="IPR000719">
    <property type="entry name" value="Prot_kinase_dom"/>
</dbReference>
<evidence type="ECO:0000313" key="10">
    <source>
        <dbReference type="Proteomes" id="UP000054399"/>
    </source>
</evidence>
<accession>A0ABR3BZB0</accession>
<dbReference type="Gene3D" id="1.10.510.10">
    <property type="entry name" value="Transferase(Phosphotransferase) domain 1"/>
    <property type="match status" value="2"/>
</dbReference>
<dbReference type="GeneID" id="91987958"/>
<dbReference type="Pfam" id="PF00069">
    <property type="entry name" value="Pkinase"/>
    <property type="match status" value="2"/>
</dbReference>
<dbReference type="CDD" id="cd14019">
    <property type="entry name" value="STKc_Cdc7"/>
    <property type="match status" value="1"/>
</dbReference>
<evidence type="ECO:0000256" key="4">
    <source>
        <dbReference type="ARBA" id="ARBA00022741"/>
    </source>
</evidence>
<evidence type="ECO:0000313" key="9">
    <source>
        <dbReference type="EMBL" id="KAL0253724.1"/>
    </source>
</evidence>
<reference evidence="9" key="2">
    <citation type="submission" date="2024-01" db="EMBL/GenBank/DDBJ databases">
        <title>Comparative genomics of Cryptococcus and Kwoniella reveals pathogenesis evolution and contrasting modes of karyotype evolution via chromosome fusion or intercentromeric recombination.</title>
        <authorList>
            <person name="Coelho M.A."/>
            <person name="David-Palma M."/>
            <person name="Shea T."/>
            <person name="Bowers K."/>
            <person name="Mcginley-Smith S."/>
            <person name="Mohammad A.W."/>
            <person name="Gnirke A."/>
            <person name="Yurkov A.M."/>
            <person name="Nowrousian M."/>
            <person name="Sun S."/>
            <person name="Cuomo C.A."/>
            <person name="Heitman J."/>
        </authorList>
    </citation>
    <scope>NUCLEOTIDE SEQUENCE</scope>
    <source>
        <strain evidence="9">IND107</strain>
    </source>
</reference>
<comment type="caution">
    <text evidence="9">The sequence shown here is derived from an EMBL/GenBank/DDBJ whole genome shotgun (WGS) entry which is preliminary data.</text>
</comment>
<feature type="compositionally biased region" description="Acidic residues" evidence="7">
    <location>
        <begin position="232"/>
        <end position="243"/>
    </location>
</feature>
<organism evidence="9 10">
    <name type="scientific">Cryptococcus tetragattii IND107</name>
    <dbReference type="NCBI Taxonomy" id="1296105"/>
    <lineage>
        <taxon>Eukaryota</taxon>
        <taxon>Fungi</taxon>
        <taxon>Dikarya</taxon>
        <taxon>Basidiomycota</taxon>
        <taxon>Agaricomycotina</taxon>
        <taxon>Tremellomycetes</taxon>
        <taxon>Tremellales</taxon>
        <taxon>Cryptococcaceae</taxon>
        <taxon>Cryptococcus</taxon>
        <taxon>Cryptococcus gattii species complex</taxon>
    </lineage>
</organism>
<evidence type="ECO:0000256" key="1">
    <source>
        <dbReference type="ARBA" id="ARBA00012513"/>
    </source>
</evidence>
<dbReference type="SMART" id="SM00220">
    <property type="entry name" value="S_TKc"/>
    <property type="match status" value="1"/>
</dbReference>
<evidence type="ECO:0000256" key="7">
    <source>
        <dbReference type="SAM" id="MobiDB-lite"/>
    </source>
</evidence>
<dbReference type="Proteomes" id="UP000054399">
    <property type="component" value="Unassembled WGS sequence"/>
</dbReference>
<keyword evidence="2" id="KW-0723">Serine/threonine-protein kinase</keyword>
<dbReference type="PANTHER" id="PTHR44167">
    <property type="entry name" value="OVARIAN-SPECIFIC SERINE/THREONINE-PROTEIN KINASE LOK-RELATED"/>
    <property type="match status" value="1"/>
</dbReference>
<keyword evidence="6" id="KW-0067">ATP-binding</keyword>
<dbReference type="RefSeq" id="XP_066615945.1">
    <property type="nucleotide sequence ID" value="XM_066755659.1"/>
</dbReference>
<feature type="compositionally biased region" description="Basic and acidic residues" evidence="7">
    <location>
        <begin position="245"/>
        <end position="254"/>
    </location>
</feature>
<evidence type="ECO:0000256" key="5">
    <source>
        <dbReference type="ARBA" id="ARBA00022777"/>
    </source>
</evidence>
<dbReference type="EC" id="2.7.11.1" evidence="1"/>
<sequence length="736" mass="83108">MSEEPILDPFTSQPPLTRAAAKRLATASPSKPSSARSAKRVREATPVVADDGYSTPRATTVTPTKDMEELGEPAAEQLEAYPNAHLIKGSTDVNTSEAESVLFSEKTGVLQNEEAEEVMETDGSTSQNLFLMASDVRLNSRRGDFTQREQDLFMPEATSRSTQRHESKDHVTMPPPTDVPSHKLRSSSLYDPFTAPAAEGSKLDRMTEVLEKQKKRSFTEIDVSEFPLEAEWDEEDEAEDAYSDESYHSGDTEDYEMDHRPVLQRTAVKKDIRDFTNSLSLLRDGSIHGIPYKVVDRLGEGTFSSVYLAYDSLHHLHSNEYWLSQKDGAPQMGCRNVSQLITAFREEDQVIIVLPYHQCDDFRHFFKHMDPRHMRSYMHDLFRSLKDIHQRGIIHRDVKPANFLYDYEGETGVLVDFGLAERYCPPQEATCQHAPATSTFLQGFKIKTPDTSVVEQAVYDARKRSKLGEGRVGFPHEDKRPAIRTNRAGTRGFRAPEVLLKCPDQTVAVDVWSAGIILFSILTQKFPAFNSSDDIEALMEIAAIFGKTAMERCALLHNRTIISNVPTLDDPPSSLTELILTLNPHLYTPHNSGPTPEEAKKHIKAIDDALDLVTKLLRLDCTKRLTAAQALRHPFLAGRDADWDEYNDEKVLSSNRGAENWKETRLERDSSEKGLESENTERVLPPAQIWTGQKSNYNYYWPCIQGRHQLQSDKPFGDAWRLEEVLAGYTSDVIIK</sequence>
<name>A0ABR3BZB0_9TREE</name>
<keyword evidence="4" id="KW-0547">Nucleotide-binding</keyword>
<feature type="region of interest" description="Disordered" evidence="7">
    <location>
        <begin position="659"/>
        <end position="680"/>
    </location>
</feature>
<keyword evidence="3" id="KW-0808">Transferase</keyword>
<evidence type="ECO:0000259" key="8">
    <source>
        <dbReference type="PROSITE" id="PS50011"/>
    </source>
</evidence>
<protein>
    <recommendedName>
        <fullName evidence="1">non-specific serine/threonine protein kinase</fullName>
        <ecNumber evidence="1">2.7.11.1</ecNumber>
    </recommendedName>
</protein>
<gene>
    <name evidence="9" type="ORF">I308_101100</name>
</gene>
<dbReference type="SUPFAM" id="SSF56112">
    <property type="entry name" value="Protein kinase-like (PK-like)"/>
    <property type="match status" value="1"/>
</dbReference>
<feature type="region of interest" description="Disordered" evidence="7">
    <location>
        <begin position="1"/>
        <end position="60"/>
    </location>
</feature>
<dbReference type="PANTHER" id="PTHR44167:SF23">
    <property type="entry name" value="CDC7 KINASE, ISOFORM A-RELATED"/>
    <property type="match status" value="1"/>
</dbReference>
<dbReference type="InterPro" id="IPR008271">
    <property type="entry name" value="Ser/Thr_kinase_AS"/>
</dbReference>
<proteinExistence type="predicted"/>
<reference evidence="9" key="1">
    <citation type="submission" date="2015-01" db="EMBL/GenBank/DDBJ databases">
        <authorList>
            <consortium name="The Broad Institute Genomics Platform"/>
            <person name="Cuomo C."/>
            <person name="Litvintseva A."/>
            <person name="Chen Y."/>
            <person name="Heitman J."/>
            <person name="Sun S."/>
            <person name="Springer D."/>
            <person name="Dromer F."/>
            <person name="Young S."/>
            <person name="Zeng Q."/>
            <person name="Gargeya S."/>
            <person name="Abouelleil A."/>
            <person name="Alvarado L."/>
            <person name="Chapman S.B."/>
            <person name="Gainer-Dewar J."/>
            <person name="Goldberg J."/>
            <person name="Griggs A."/>
            <person name="Gujja S."/>
            <person name="Hansen M."/>
            <person name="Howarth C."/>
            <person name="Imamovic A."/>
            <person name="Larimer J."/>
            <person name="Murphy C."/>
            <person name="Naylor J."/>
            <person name="Pearson M."/>
            <person name="Priest M."/>
            <person name="Roberts A."/>
            <person name="Saif S."/>
            <person name="Shea T."/>
            <person name="Sykes S."/>
            <person name="Wortman J."/>
            <person name="Nusbaum C."/>
            <person name="Birren B."/>
        </authorList>
    </citation>
    <scope>NUCLEOTIDE SEQUENCE</scope>
    <source>
        <strain evidence="9">IND107</strain>
    </source>
</reference>